<dbReference type="SUPFAM" id="SSF56059">
    <property type="entry name" value="Glutathione synthetase ATP-binding domain-like"/>
    <property type="match status" value="1"/>
</dbReference>
<dbReference type="STRING" id="479431.Namu_5257"/>
<dbReference type="Proteomes" id="UP000002218">
    <property type="component" value="Chromosome"/>
</dbReference>
<dbReference type="Gene3D" id="3.30.470.20">
    <property type="entry name" value="ATP-grasp fold, B domain"/>
    <property type="match status" value="1"/>
</dbReference>
<dbReference type="RefSeq" id="WP_015750328.1">
    <property type="nucleotide sequence ID" value="NC_013235.1"/>
</dbReference>
<dbReference type="InterPro" id="IPR048764">
    <property type="entry name" value="PylC_N"/>
</dbReference>
<dbReference type="InParanoid" id="C8XCC9"/>
<dbReference type="Gene3D" id="3.40.50.20">
    <property type="match status" value="1"/>
</dbReference>
<evidence type="ECO:0000313" key="5">
    <source>
        <dbReference type="Proteomes" id="UP000002218"/>
    </source>
</evidence>
<dbReference type="eggNOG" id="COG0189">
    <property type="taxonomic scope" value="Bacteria"/>
</dbReference>
<protein>
    <recommendedName>
        <fullName evidence="3">ATP-grasp domain-containing protein</fullName>
    </recommendedName>
</protein>
<dbReference type="GO" id="GO:0046872">
    <property type="term" value="F:metal ion binding"/>
    <property type="evidence" value="ECO:0007669"/>
    <property type="project" value="InterPro"/>
</dbReference>
<feature type="domain" description="ATP-grasp" evidence="3">
    <location>
        <begin position="121"/>
        <end position="304"/>
    </location>
</feature>
<proteinExistence type="predicted"/>
<keyword evidence="1" id="KW-0067">ATP-binding</keyword>
<sequence>MTRILIGSAGRRVYLVEWFRQALSRCEVIGEVHITDHDPMAATTAFADASHVVPRYADPDYPRAMADLVDRIAPDLYFSLNDHELFAMAGPLADRLRRTGCRVLSLSVESQRVVTDKYAMASALAGCGVLTPPTVLAGDSEGLRRMAALSRSLIVKRRFGSGSVGLHRVDAAQADLVVSGLARHGSPVASEWIVQPEITGCHFGLDIVTGLRGGRRPAAVLAREKVAMRSGEANVATTVDPAPFHALAQALTGLLEPQGLIDIDVVDAGGQFFVLDINPRFGGGYPFNHQAGADVPAFYVADLHGMAPPPGWAEYEIGRTVAKYDSLAVLADRGTSSPGARPFYEPQAPNPCTVVDQSSTVGV</sequence>
<dbReference type="PROSITE" id="PS50975">
    <property type="entry name" value="ATP_GRASP"/>
    <property type="match status" value="1"/>
</dbReference>
<organism evidence="4 5">
    <name type="scientific">Nakamurella multipartita (strain ATCC 700099 / DSM 44233 / CIP 104796 / JCM 9543 / NBRC 105858 / Y-104)</name>
    <name type="common">Microsphaera multipartita</name>
    <dbReference type="NCBI Taxonomy" id="479431"/>
    <lineage>
        <taxon>Bacteria</taxon>
        <taxon>Bacillati</taxon>
        <taxon>Actinomycetota</taxon>
        <taxon>Actinomycetes</taxon>
        <taxon>Nakamurellales</taxon>
        <taxon>Nakamurellaceae</taxon>
        <taxon>Nakamurella</taxon>
    </lineage>
</organism>
<dbReference type="Pfam" id="PF21360">
    <property type="entry name" value="PylC-like_N"/>
    <property type="match status" value="1"/>
</dbReference>
<dbReference type="KEGG" id="nml:Namu_5257"/>
<dbReference type="AlphaFoldDB" id="C8XCC9"/>
<evidence type="ECO:0000256" key="1">
    <source>
        <dbReference type="PROSITE-ProRule" id="PRU00409"/>
    </source>
</evidence>
<dbReference type="HOGENOM" id="CLU_052967_0_0_11"/>
<feature type="region of interest" description="Disordered" evidence="2">
    <location>
        <begin position="338"/>
        <end position="363"/>
    </location>
</feature>
<dbReference type="EMBL" id="CP001737">
    <property type="protein sequence ID" value="ACV81523.1"/>
    <property type="molecule type" value="Genomic_DNA"/>
</dbReference>
<dbReference type="InterPro" id="IPR011761">
    <property type="entry name" value="ATP-grasp"/>
</dbReference>
<accession>C8XCC9</accession>
<reference evidence="5" key="1">
    <citation type="submission" date="2009-09" db="EMBL/GenBank/DDBJ databases">
        <title>The complete genome of Nakamurella multipartita DSM 44233.</title>
        <authorList>
            <consortium name="US DOE Joint Genome Institute (JGI-PGF)"/>
            <person name="Lucas S."/>
            <person name="Copeland A."/>
            <person name="Lapidus A."/>
            <person name="Glavina del Rio T."/>
            <person name="Dalin E."/>
            <person name="Tice H."/>
            <person name="Bruce D."/>
            <person name="Goodwin L."/>
            <person name="Pitluck S."/>
            <person name="Kyrpides N."/>
            <person name="Mavromatis K."/>
            <person name="Ivanova N."/>
            <person name="Ovchinnikova G."/>
            <person name="Sims D."/>
            <person name="Meincke L."/>
            <person name="Brettin T."/>
            <person name="Detter J.C."/>
            <person name="Han C."/>
            <person name="Larimer F."/>
            <person name="Land M."/>
            <person name="Hauser L."/>
            <person name="Markowitz V."/>
            <person name="Cheng J.-F."/>
            <person name="Hugenholtz P."/>
            <person name="Woyke T."/>
            <person name="Wu D."/>
            <person name="Klenk H.-P."/>
            <person name="Eisen J.A."/>
        </authorList>
    </citation>
    <scope>NUCLEOTIDE SEQUENCE [LARGE SCALE GENOMIC DNA]</scope>
    <source>
        <strain evidence="5">ATCC 700099 / DSM 44233 / CIP 104796 / JCM 9543 / NBRC 105858 / Y-104</strain>
    </source>
</reference>
<dbReference type="GO" id="GO:0005524">
    <property type="term" value="F:ATP binding"/>
    <property type="evidence" value="ECO:0007669"/>
    <property type="project" value="UniProtKB-UniRule"/>
</dbReference>
<evidence type="ECO:0000259" key="3">
    <source>
        <dbReference type="PROSITE" id="PS50975"/>
    </source>
</evidence>
<keyword evidence="5" id="KW-1185">Reference proteome</keyword>
<name>C8XCC9_NAKMY</name>
<keyword evidence="1" id="KW-0547">Nucleotide-binding</keyword>
<reference evidence="4 5" key="2">
    <citation type="journal article" date="2010" name="Stand. Genomic Sci.">
        <title>Complete genome sequence of Nakamurella multipartita type strain (Y-104).</title>
        <authorList>
            <person name="Tice H."/>
            <person name="Mayilraj S."/>
            <person name="Sims D."/>
            <person name="Lapidus A."/>
            <person name="Nolan M."/>
            <person name="Lucas S."/>
            <person name="Glavina Del Rio T."/>
            <person name="Copeland A."/>
            <person name="Cheng J.F."/>
            <person name="Meincke L."/>
            <person name="Bruce D."/>
            <person name="Goodwin L."/>
            <person name="Pitluck S."/>
            <person name="Ivanova N."/>
            <person name="Mavromatis K."/>
            <person name="Ovchinnikova G."/>
            <person name="Pati A."/>
            <person name="Chen A."/>
            <person name="Palaniappan K."/>
            <person name="Land M."/>
            <person name="Hauser L."/>
            <person name="Chang Y.J."/>
            <person name="Jeffries C.D."/>
            <person name="Detter J.C."/>
            <person name="Brettin T."/>
            <person name="Rohde M."/>
            <person name="Goker M."/>
            <person name="Bristow J."/>
            <person name="Eisen J.A."/>
            <person name="Markowitz V."/>
            <person name="Hugenholtz P."/>
            <person name="Kyrpides N.C."/>
            <person name="Klenk H.P."/>
            <person name="Chen F."/>
        </authorList>
    </citation>
    <scope>NUCLEOTIDE SEQUENCE [LARGE SCALE GENOMIC DNA]</scope>
    <source>
        <strain evidence="5">ATCC 700099 / DSM 44233 / CIP 104796 / JCM 9543 / NBRC 105858 / Y-104</strain>
    </source>
</reference>
<gene>
    <name evidence="4" type="ordered locus">Namu_5257</name>
</gene>
<evidence type="ECO:0000256" key="2">
    <source>
        <dbReference type="SAM" id="MobiDB-lite"/>
    </source>
</evidence>
<evidence type="ECO:0000313" key="4">
    <source>
        <dbReference type="EMBL" id="ACV81523.1"/>
    </source>
</evidence>
<dbReference type="Pfam" id="PF15632">
    <property type="entry name" value="ATPgrasp_Ter"/>
    <property type="match status" value="1"/>
</dbReference>